<evidence type="ECO:0000313" key="2">
    <source>
        <dbReference type="EMBL" id="GEO19089.1"/>
    </source>
</evidence>
<comment type="caution">
    <text evidence="2">The sequence shown here is derived from an EMBL/GenBank/DDBJ whole genome shotgun (WGS) entry which is preliminary data.</text>
</comment>
<feature type="domain" description="RES" evidence="1">
    <location>
        <begin position="37"/>
        <end position="182"/>
    </location>
</feature>
<dbReference type="EMBL" id="BJYU01000319">
    <property type="protein sequence ID" value="GEO19089.1"/>
    <property type="molecule type" value="Genomic_DNA"/>
</dbReference>
<dbReference type="Proteomes" id="UP000321085">
    <property type="component" value="Unassembled WGS sequence"/>
</dbReference>
<protein>
    <recommendedName>
        <fullName evidence="1">RES domain-containing protein</fullName>
    </recommendedName>
</protein>
<evidence type="ECO:0000313" key="3">
    <source>
        <dbReference type="Proteomes" id="UP000321085"/>
    </source>
</evidence>
<dbReference type="AlphaFoldDB" id="A0A512C4G6"/>
<gene>
    <name evidence="2" type="ORF">MAE02_67850</name>
</gene>
<organism evidence="2 3">
    <name type="scientific">Microvirga aerophila</name>
    <dbReference type="NCBI Taxonomy" id="670291"/>
    <lineage>
        <taxon>Bacteria</taxon>
        <taxon>Pseudomonadati</taxon>
        <taxon>Pseudomonadota</taxon>
        <taxon>Alphaproteobacteria</taxon>
        <taxon>Hyphomicrobiales</taxon>
        <taxon>Methylobacteriaceae</taxon>
        <taxon>Microvirga</taxon>
    </lineage>
</organism>
<keyword evidence="3" id="KW-1185">Reference proteome</keyword>
<reference evidence="2 3" key="1">
    <citation type="submission" date="2019-07" db="EMBL/GenBank/DDBJ databases">
        <title>Whole genome shotgun sequence of Microvirga aerophila NBRC 106136.</title>
        <authorList>
            <person name="Hosoyama A."/>
            <person name="Uohara A."/>
            <person name="Ohji S."/>
            <person name="Ichikawa N."/>
        </authorList>
    </citation>
    <scope>NUCLEOTIDE SEQUENCE [LARGE SCALE GENOMIC DNA]</scope>
    <source>
        <strain evidence="2 3">NBRC 106136</strain>
    </source>
</reference>
<name>A0A512C4G6_9HYPH</name>
<dbReference type="RefSeq" id="WP_147023343.1">
    <property type="nucleotide sequence ID" value="NZ_BJYU01000319.1"/>
</dbReference>
<sequence length="204" mass="22343">MARRGLYPTAAFAGATLDLVTIGPGERFSRIYLSRYPNPLGFGKTKSRFSDPSRRTEKNRFGVLYVGSTLKVCFLEAILRDERNGAVGDYPIAEAELQVRQYAEIEVTAPLTLINLRGDGPVRMGIPTDVVRASSQTLSRAWSAAIYNHPKAPDGMIYPSRLNGETNLAIYDRGIGKLRATKVAPLLAAAELAKVLDDFRIGLV</sequence>
<evidence type="ECO:0000259" key="1">
    <source>
        <dbReference type="SMART" id="SM00953"/>
    </source>
</evidence>
<dbReference type="InterPro" id="IPR014914">
    <property type="entry name" value="RES_dom"/>
</dbReference>
<accession>A0A512C4G6</accession>
<dbReference type="Pfam" id="PF08808">
    <property type="entry name" value="RES"/>
    <property type="match status" value="1"/>
</dbReference>
<dbReference type="SMART" id="SM00953">
    <property type="entry name" value="RES"/>
    <property type="match status" value="1"/>
</dbReference>
<proteinExistence type="predicted"/>